<comment type="caution">
    <text evidence="1">The sequence shown here is derived from an EMBL/GenBank/DDBJ whole genome shotgun (WGS) entry which is preliminary data.</text>
</comment>
<name>A0A813IAJ7_POLGL</name>
<dbReference type="AlphaFoldDB" id="A0A813IAJ7"/>
<accession>A0A813IAJ7</accession>
<sequence>MTCLLPRGSLPCPAIQEVVAGTLSLWPLSQQQEEEQQHQQMASGNSRVAVSPPSDLIFSLSQPSDLLLQIFARCLPLIFQSDMVQGSPNALTSLHIDVEDVDEGFFIVIGFWSMSLGFF</sequence>
<evidence type="ECO:0000313" key="2">
    <source>
        <dbReference type="Proteomes" id="UP000626109"/>
    </source>
</evidence>
<evidence type="ECO:0000313" key="1">
    <source>
        <dbReference type="EMBL" id="CAE8648168.1"/>
    </source>
</evidence>
<protein>
    <submittedName>
        <fullName evidence="1">Uncharacterized protein</fullName>
    </submittedName>
</protein>
<dbReference type="Proteomes" id="UP000626109">
    <property type="component" value="Unassembled WGS sequence"/>
</dbReference>
<organism evidence="1 2">
    <name type="scientific">Polarella glacialis</name>
    <name type="common">Dinoflagellate</name>
    <dbReference type="NCBI Taxonomy" id="89957"/>
    <lineage>
        <taxon>Eukaryota</taxon>
        <taxon>Sar</taxon>
        <taxon>Alveolata</taxon>
        <taxon>Dinophyceae</taxon>
        <taxon>Suessiales</taxon>
        <taxon>Suessiaceae</taxon>
        <taxon>Polarella</taxon>
    </lineage>
</organism>
<dbReference type="EMBL" id="CAJNNW010006269">
    <property type="protein sequence ID" value="CAE8648168.1"/>
    <property type="molecule type" value="Genomic_DNA"/>
</dbReference>
<reference evidence="1" key="1">
    <citation type="submission" date="2021-02" db="EMBL/GenBank/DDBJ databases">
        <authorList>
            <person name="Dougan E. K."/>
            <person name="Rhodes N."/>
            <person name="Thang M."/>
            <person name="Chan C."/>
        </authorList>
    </citation>
    <scope>NUCLEOTIDE SEQUENCE</scope>
</reference>
<gene>
    <name evidence="1" type="ORF">PGLA2088_LOCUS6335</name>
</gene>
<proteinExistence type="predicted"/>